<accession>A0A0F9PVP7</accession>
<organism evidence="1">
    <name type="scientific">marine sediment metagenome</name>
    <dbReference type="NCBI Taxonomy" id="412755"/>
    <lineage>
        <taxon>unclassified sequences</taxon>
        <taxon>metagenomes</taxon>
        <taxon>ecological metagenomes</taxon>
    </lineage>
</organism>
<comment type="caution">
    <text evidence="1">The sequence shown here is derived from an EMBL/GenBank/DDBJ whole genome shotgun (WGS) entry which is preliminary data.</text>
</comment>
<dbReference type="AlphaFoldDB" id="A0A0F9PVP7"/>
<name>A0A0F9PVP7_9ZZZZ</name>
<proteinExistence type="predicted"/>
<gene>
    <name evidence="1" type="ORF">LCGC14_0780710</name>
</gene>
<sequence length="86" mass="10528">MMSSNVDKSDQILRITDLFYEEKIKKELIEDIKNIFDEPENENYIILKEIQEILENCSNLTDKQKLDYCKSQRFFMKLYLREINKR</sequence>
<dbReference type="EMBL" id="LAZR01002016">
    <property type="protein sequence ID" value="KKN35730.1"/>
    <property type="molecule type" value="Genomic_DNA"/>
</dbReference>
<evidence type="ECO:0000313" key="1">
    <source>
        <dbReference type="EMBL" id="KKN35730.1"/>
    </source>
</evidence>
<reference evidence="1" key="1">
    <citation type="journal article" date="2015" name="Nature">
        <title>Complex archaea that bridge the gap between prokaryotes and eukaryotes.</title>
        <authorList>
            <person name="Spang A."/>
            <person name="Saw J.H."/>
            <person name="Jorgensen S.L."/>
            <person name="Zaremba-Niedzwiedzka K."/>
            <person name="Martijn J."/>
            <person name="Lind A.E."/>
            <person name="van Eijk R."/>
            <person name="Schleper C."/>
            <person name="Guy L."/>
            <person name="Ettema T.J."/>
        </authorList>
    </citation>
    <scope>NUCLEOTIDE SEQUENCE</scope>
</reference>
<protein>
    <submittedName>
        <fullName evidence="1">Uncharacterized protein</fullName>
    </submittedName>
</protein>